<evidence type="ECO:0000256" key="2">
    <source>
        <dbReference type="SAM" id="Phobius"/>
    </source>
</evidence>
<keyword evidence="2" id="KW-0472">Membrane</keyword>
<evidence type="ECO:0000256" key="1">
    <source>
        <dbReference type="PROSITE-ProRule" id="PRU00235"/>
    </source>
</evidence>
<accession>A0ABQ8Z3C6</accession>
<protein>
    <submittedName>
        <fullName evidence="3">Uncharacterized protein</fullName>
    </submittedName>
</protein>
<keyword evidence="2" id="KW-1133">Transmembrane helix</keyword>
<dbReference type="Pfam" id="PF00415">
    <property type="entry name" value="RCC1"/>
    <property type="match status" value="1"/>
</dbReference>
<dbReference type="Gene3D" id="2.130.10.30">
    <property type="entry name" value="Regulator of chromosome condensation 1/beta-lactamase-inhibitor protein II"/>
    <property type="match status" value="1"/>
</dbReference>
<dbReference type="PANTHER" id="PTHR45982">
    <property type="entry name" value="REGULATOR OF CHROMOSOME CONDENSATION"/>
    <property type="match status" value="1"/>
</dbReference>
<dbReference type="Proteomes" id="UP001150062">
    <property type="component" value="Unassembled WGS sequence"/>
</dbReference>
<dbReference type="SUPFAM" id="SSF50985">
    <property type="entry name" value="RCC1/BLIP-II"/>
    <property type="match status" value="1"/>
</dbReference>
<dbReference type="InterPro" id="IPR051553">
    <property type="entry name" value="Ran_GTPase-activating"/>
</dbReference>
<feature type="repeat" description="RCC1" evidence="1">
    <location>
        <begin position="96"/>
        <end position="147"/>
    </location>
</feature>
<evidence type="ECO:0000313" key="4">
    <source>
        <dbReference type="Proteomes" id="UP001150062"/>
    </source>
</evidence>
<sequence>MSNISSIGSFKQNSEQSSKFETLDTIKTFPEEATNVVDVVSDNGNKIVFLSSEGKVYQSLPDKYDDEMKAFENLPPMKSIFSGYRHFFVISNEEKPRVYGWGQNGFKQLGRDSTNNIEKPTLIEALNELNIEQIGCAGYTSFFLNKTTNTLYGCGCSSTEMLGKPEVNVTDSMIRKVHENVVEVFGGHSDHAFITKTDGKLYGVGLNRYCNLFNFGVFLFFLQIFCFFKFLFKGLVIYREYTPYSRGWPETKKGYCEIALLLVDKIQITKKKILLDLFDKKFKNEEK</sequence>
<feature type="transmembrane region" description="Helical" evidence="2">
    <location>
        <begin position="212"/>
        <end position="232"/>
    </location>
</feature>
<dbReference type="InterPro" id="IPR000408">
    <property type="entry name" value="Reg_chr_condens"/>
</dbReference>
<reference evidence="3" key="1">
    <citation type="submission" date="2022-08" db="EMBL/GenBank/DDBJ databases">
        <title>Novel sulfate-reducing endosymbionts in the free-living metamonad Anaeramoeba.</title>
        <authorList>
            <person name="Jerlstrom-Hultqvist J."/>
            <person name="Cepicka I."/>
            <person name="Gallot-Lavallee L."/>
            <person name="Salas-Leiva D."/>
            <person name="Curtis B.A."/>
            <person name="Zahonova K."/>
            <person name="Pipaliya S."/>
            <person name="Dacks J."/>
            <person name="Roger A.J."/>
        </authorList>
    </citation>
    <scope>NUCLEOTIDE SEQUENCE</scope>
    <source>
        <strain evidence="3">Schooner1</strain>
    </source>
</reference>
<keyword evidence="2" id="KW-0812">Transmembrane</keyword>
<keyword evidence="4" id="KW-1185">Reference proteome</keyword>
<dbReference type="PROSITE" id="PS50012">
    <property type="entry name" value="RCC1_3"/>
    <property type="match status" value="1"/>
</dbReference>
<proteinExistence type="predicted"/>
<dbReference type="InterPro" id="IPR009091">
    <property type="entry name" value="RCC1/BLIP-II"/>
</dbReference>
<gene>
    <name evidence="3" type="ORF">M0813_15165</name>
</gene>
<evidence type="ECO:0000313" key="3">
    <source>
        <dbReference type="EMBL" id="KAJ6251321.1"/>
    </source>
</evidence>
<dbReference type="PANTHER" id="PTHR45982:SF1">
    <property type="entry name" value="REGULATOR OF CHROMOSOME CONDENSATION"/>
    <property type="match status" value="1"/>
</dbReference>
<comment type="caution">
    <text evidence="3">The sequence shown here is derived from an EMBL/GenBank/DDBJ whole genome shotgun (WGS) entry which is preliminary data.</text>
</comment>
<organism evidence="3 4">
    <name type="scientific">Anaeramoeba flamelloides</name>
    <dbReference type="NCBI Taxonomy" id="1746091"/>
    <lineage>
        <taxon>Eukaryota</taxon>
        <taxon>Metamonada</taxon>
        <taxon>Anaeramoebidae</taxon>
        <taxon>Anaeramoeba</taxon>
    </lineage>
</organism>
<name>A0ABQ8Z3C6_9EUKA</name>
<dbReference type="EMBL" id="JAOAOG010000062">
    <property type="protein sequence ID" value="KAJ6251321.1"/>
    <property type="molecule type" value="Genomic_DNA"/>
</dbReference>